<reference evidence="2" key="1">
    <citation type="submission" date="2018-05" db="EMBL/GenBank/DDBJ databases">
        <authorList>
            <person name="Lanie J.A."/>
            <person name="Ng W.-L."/>
            <person name="Kazmierczak K.M."/>
            <person name="Andrzejewski T.M."/>
            <person name="Davidsen T.M."/>
            <person name="Wayne K.J."/>
            <person name="Tettelin H."/>
            <person name="Glass J.I."/>
            <person name="Rusch D."/>
            <person name="Podicherti R."/>
            <person name="Tsui H.-C.T."/>
            <person name="Winkler M.E."/>
        </authorList>
    </citation>
    <scope>NUCLEOTIDE SEQUENCE</scope>
</reference>
<keyword evidence="1" id="KW-1133">Transmembrane helix</keyword>
<organism evidence="2">
    <name type="scientific">marine metagenome</name>
    <dbReference type="NCBI Taxonomy" id="408172"/>
    <lineage>
        <taxon>unclassified sequences</taxon>
        <taxon>metagenomes</taxon>
        <taxon>ecological metagenomes</taxon>
    </lineage>
</organism>
<dbReference type="EMBL" id="UINC01008940">
    <property type="protein sequence ID" value="SVA40180.1"/>
    <property type="molecule type" value="Genomic_DNA"/>
</dbReference>
<proteinExistence type="predicted"/>
<evidence type="ECO:0000256" key="1">
    <source>
        <dbReference type="SAM" id="Phobius"/>
    </source>
</evidence>
<sequence length="47" mass="5178">MQTNFESGYFFATFVLRNPVPEPKSAIIFGLMVTTLSFSASLVAISF</sequence>
<keyword evidence="1" id="KW-0812">Transmembrane</keyword>
<dbReference type="AlphaFoldDB" id="A0A381VIQ1"/>
<accession>A0A381VIQ1</accession>
<evidence type="ECO:0000313" key="2">
    <source>
        <dbReference type="EMBL" id="SVA40180.1"/>
    </source>
</evidence>
<feature type="transmembrane region" description="Helical" evidence="1">
    <location>
        <begin position="26"/>
        <end position="45"/>
    </location>
</feature>
<protein>
    <submittedName>
        <fullName evidence="2">Uncharacterized protein</fullName>
    </submittedName>
</protein>
<keyword evidence="1" id="KW-0472">Membrane</keyword>
<name>A0A381VIQ1_9ZZZZ</name>
<gene>
    <name evidence="2" type="ORF">METZ01_LOCUS93034</name>
</gene>